<dbReference type="Pfam" id="PF13822">
    <property type="entry name" value="ACC_epsilon"/>
    <property type="match status" value="1"/>
</dbReference>
<dbReference type="RefSeq" id="WP_053925671.1">
    <property type="nucleotide sequence ID" value="NZ_LGKG01000148.1"/>
</dbReference>
<name>A0A0N1JX01_9ACTN</name>
<dbReference type="AlphaFoldDB" id="A0A0N1JX01"/>
<protein>
    <recommendedName>
        <fullName evidence="3">Acetyl-CoA carboxylase</fullName>
    </recommendedName>
</protein>
<evidence type="ECO:0000313" key="1">
    <source>
        <dbReference type="EMBL" id="KPC61353.1"/>
    </source>
</evidence>
<sequence>MSAIGAPAAPGPPDIRVLRGDATDEEVAAAVVAILARLTSTAAQHTADRTADHRTAQRRWAAPVTRMTRVPVQRGAGAWRLGL</sequence>
<evidence type="ECO:0008006" key="3">
    <source>
        <dbReference type="Google" id="ProtNLM"/>
    </source>
</evidence>
<evidence type="ECO:0000313" key="2">
    <source>
        <dbReference type="Proteomes" id="UP000037982"/>
    </source>
</evidence>
<dbReference type="InterPro" id="IPR032716">
    <property type="entry name" value="ACC_epsilon"/>
</dbReference>
<gene>
    <name evidence="1" type="ORF">ADL29_24010</name>
</gene>
<comment type="caution">
    <text evidence="1">The sequence shown here is derived from an EMBL/GenBank/DDBJ whole genome shotgun (WGS) entry which is preliminary data.</text>
</comment>
<proteinExistence type="predicted"/>
<dbReference type="GO" id="GO:0004658">
    <property type="term" value="F:propionyl-CoA carboxylase activity"/>
    <property type="evidence" value="ECO:0007669"/>
    <property type="project" value="InterPro"/>
</dbReference>
<reference evidence="2" key="1">
    <citation type="submission" date="2015-07" db="EMBL/GenBank/DDBJ databases">
        <authorList>
            <person name="Ju K.-S."/>
            <person name="Doroghazi J.R."/>
            <person name="Metcalf W.W."/>
        </authorList>
    </citation>
    <scope>NUCLEOTIDE SEQUENCE [LARGE SCALE GENOMIC DNA]</scope>
    <source>
        <strain evidence="2">NRRL ISP-5002</strain>
    </source>
</reference>
<organism evidence="1 2">
    <name type="scientific">Streptomyces chattanoogensis</name>
    <dbReference type="NCBI Taxonomy" id="66876"/>
    <lineage>
        <taxon>Bacteria</taxon>
        <taxon>Bacillati</taxon>
        <taxon>Actinomycetota</taxon>
        <taxon>Actinomycetes</taxon>
        <taxon>Kitasatosporales</taxon>
        <taxon>Streptomycetaceae</taxon>
        <taxon>Streptomyces</taxon>
    </lineage>
</organism>
<dbReference type="EMBL" id="LGKG01000148">
    <property type="protein sequence ID" value="KPC61353.1"/>
    <property type="molecule type" value="Genomic_DNA"/>
</dbReference>
<dbReference type="Proteomes" id="UP000037982">
    <property type="component" value="Unassembled WGS sequence"/>
</dbReference>
<dbReference type="GO" id="GO:0003989">
    <property type="term" value="F:acetyl-CoA carboxylase activity"/>
    <property type="evidence" value="ECO:0007669"/>
    <property type="project" value="InterPro"/>
</dbReference>
<dbReference type="PATRIC" id="fig|66876.3.peg.5264"/>
<accession>A0A0N1JX01</accession>
<keyword evidence="2" id="KW-1185">Reference proteome</keyword>